<evidence type="ECO:0000313" key="3">
    <source>
        <dbReference type="Proteomes" id="UP000231019"/>
    </source>
</evidence>
<keyword evidence="1" id="KW-0472">Membrane</keyword>
<dbReference type="Pfam" id="PF14221">
    <property type="entry name" value="DUF4330"/>
    <property type="match status" value="1"/>
</dbReference>
<keyword evidence="1" id="KW-1133">Transmembrane helix</keyword>
<feature type="transmembrane region" description="Helical" evidence="1">
    <location>
        <begin position="12"/>
        <end position="34"/>
    </location>
</feature>
<dbReference type="Proteomes" id="UP000231019">
    <property type="component" value="Unassembled WGS sequence"/>
</dbReference>
<evidence type="ECO:0000256" key="1">
    <source>
        <dbReference type="SAM" id="Phobius"/>
    </source>
</evidence>
<gene>
    <name evidence="2" type="ORF">COW36_03350</name>
</gene>
<dbReference type="AlphaFoldDB" id="A0A2M7G9P2"/>
<evidence type="ECO:0008006" key="4">
    <source>
        <dbReference type="Google" id="ProtNLM"/>
    </source>
</evidence>
<reference evidence="2 3" key="1">
    <citation type="submission" date="2017-09" db="EMBL/GenBank/DDBJ databases">
        <title>Depth-based differentiation of microbial function through sediment-hosted aquifers and enrichment of novel symbionts in the deep terrestrial subsurface.</title>
        <authorList>
            <person name="Probst A.J."/>
            <person name="Ladd B."/>
            <person name="Jarett J.K."/>
            <person name="Geller-Mcgrath D.E."/>
            <person name="Sieber C.M."/>
            <person name="Emerson J.B."/>
            <person name="Anantharaman K."/>
            <person name="Thomas B.C."/>
            <person name="Malmstrom R."/>
            <person name="Stieglmeier M."/>
            <person name="Klingl A."/>
            <person name="Woyke T."/>
            <person name="Ryan C.M."/>
            <person name="Banfield J.F."/>
        </authorList>
    </citation>
    <scope>NUCLEOTIDE SEQUENCE [LARGE SCALE GENOMIC DNA]</scope>
    <source>
        <strain evidence="2">CG17_big_fil_post_rev_8_21_14_2_50_48_46</strain>
    </source>
</reference>
<sequence length="171" mass="18784">MMDTQGKLFGRINIIDFSFAIILVAMLAGIGWVAKGNSPLNKIVLAKGTAEVTVAIRGARVLDPSIFKVGEKAFLTIRNQRYAPVEVIKADIRDRQIPFLDSHDKVMMITDPTAKEIKDLDLVFKDKAEVTAEGIVMGGYHLKVGNTVELDAFGYRLNGSIMLVKMTEQGS</sequence>
<name>A0A2M7G9P2_9BACT</name>
<evidence type="ECO:0000313" key="2">
    <source>
        <dbReference type="EMBL" id="PIW18826.1"/>
    </source>
</evidence>
<proteinExistence type="predicted"/>
<comment type="caution">
    <text evidence="2">The sequence shown here is derived from an EMBL/GenBank/DDBJ whole genome shotgun (WGS) entry which is preliminary data.</text>
</comment>
<organism evidence="2 3">
    <name type="scientific">bacterium (Candidatus Blackallbacteria) CG17_big_fil_post_rev_8_21_14_2_50_48_46</name>
    <dbReference type="NCBI Taxonomy" id="2014261"/>
    <lineage>
        <taxon>Bacteria</taxon>
        <taxon>Candidatus Blackallbacteria</taxon>
    </lineage>
</organism>
<dbReference type="InterPro" id="IPR025480">
    <property type="entry name" value="DUF4330"/>
</dbReference>
<protein>
    <recommendedName>
        <fullName evidence="4">DUF4330 domain-containing protein</fullName>
    </recommendedName>
</protein>
<keyword evidence="1" id="KW-0812">Transmembrane</keyword>
<dbReference type="EMBL" id="PFFQ01000009">
    <property type="protein sequence ID" value="PIW18826.1"/>
    <property type="molecule type" value="Genomic_DNA"/>
</dbReference>
<accession>A0A2M7G9P2</accession>